<gene>
    <name evidence="1" type="ORF">DM860_005328</name>
</gene>
<evidence type="ECO:0000313" key="1">
    <source>
        <dbReference type="EMBL" id="RAL50972.1"/>
    </source>
</evidence>
<evidence type="ECO:0000313" key="2">
    <source>
        <dbReference type="Proteomes" id="UP000249390"/>
    </source>
</evidence>
<sequence>MEDRFSVLIMLVNQLAADGFYCNYTMEFRSSSSYATTKLIEDQWQKIGCRKWHRLNKLKETQANITSRPMLRLCRWTVNTAMERLAKADVKYGFVLDFSTEE</sequence>
<reference evidence="1 2" key="1">
    <citation type="submission" date="2018-06" db="EMBL/GenBank/DDBJ databases">
        <title>The Genome of Cuscuta australis (Dodder) Provides Insight into the Evolution of Plant Parasitism.</title>
        <authorList>
            <person name="Liu H."/>
        </authorList>
    </citation>
    <scope>NUCLEOTIDE SEQUENCE [LARGE SCALE GENOMIC DNA]</scope>
    <source>
        <strain evidence="2">cv. Yunnan</strain>
        <tissue evidence="1">Vines</tissue>
    </source>
</reference>
<dbReference type="AlphaFoldDB" id="A0A328DZ29"/>
<keyword evidence="2" id="KW-1185">Reference proteome</keyword>
<dbReference type="Proteomes" id="UP000249390">
    <property type="component" value="Unassembled WGS sequence"/>
</dbReference>
<comment type="caution">
    <text evidence="1">The sequence shown here is derived from an EMBL/GenBank/DDBJ whole genome shotgun (WGS) entry which is preliminary data.</text>
</comment>
<accession>A0A328DZ29</accession>
<name>A0A328DZ29_9ASTE</name>
<protein>
    <submittedName>
        <fullName evidence="1">Uncharacterized protein</fullName>
    </submittedName>
</protein>
<organism evidence="1 2">
    <name type="scientific">Cuscuta australis</name>
    <dbReference type="NCBI Taxonomy" id="267555"/>
    <lineage>
        <taxon>Eukaryota</taxon>
        <taxon>Viridiplantae</taxon>
        <taxon>Streptophyta</taxon>
        <taxon>Embryophyta</taxon>
        <taxon>Tracheophyta</taxon>
        <taxon>Spermatophyta</taxon>
        <taxon>Magnoliopsida</taxon>
        <taxon>eudicotyledons</taxon>
        <taxon>Gunneridae</taxon>
        <taxon>Pentapetalae</taxon>
        <taxon>asterids</taxon>
        <taxon>lamiids</taxon>
        <taxon>Solanales</taxon>
        <taxon>Convolvulaceae</taxon>
        <taxon>Cuscuteae</taxon>
        <taxon>Cuscuta</taxon>
        <taxon>Cuscuta subgen. Grammica</taxon>
        <taxon>Cuscuta sect. Cleistogrammica</taxon>
    </lineage>
</organism>
<dbReference type="EMBL" id="NQVE01000054">
    <property type="protein sequence ID" value="RAL50972.1"/>
    <property type="molecule type" value="Genomic_DNA"/>
</dbReference>
<proteinExistence type="predicted"/>